<sequence length="649" mass="69126">MNDLLVTCIPLIGRALLHFVWQGGVIGIIAAAALFALRHAAPQTRYAVACTALLACLLAPLIDIALQLGAGSAAVAPSPAGAGGFLISTATAAAPGLLPGTTASLDRWLPTLVAMWAAGACVFCLRMALGVAWIARLRGTKQPAAQAKWQARLDALATKFGLKRAVALRLVDGIDSPVSAGWWRPVVLLPTALIARMPVELVEALLAHELAHVRRHDYLVNLLQGLVEALLFFHPVVWWLSRQVRIEREHVADRLAAEALNDPRRLAVALAELADCRATHLAPPRLAQAANGGHLMSRIEQLVRPGRRTAGRIAFPLLGVAAACIAFYAHAQINSDAPATPRGSAAKAAAISTPPALKPMLAPPPRPAAAGVLGLPSVPAAVASASAGAVAFANADRNDGEAYALVRGDRDGMMLSGSTDDIPSINRVRRDMDGDFIWFRRDGRVYTVTDPALIARAGRAWKDSDAISRRMDALGEQMSAHGDKMSALGERMGRMAGHQSPSPAMQQVQRRIGELAGRQGQLAAQQARLAIGLSGLDDTASARVERELEAMESQLEAKMEAIEVEIEREAKKIEAEAERIARNSAPMEALGREMEAASKPMEALGLQMEALGERQERIATEAEREMRRVIGEAFERGLVRPAPGATSPQ</sequence>
<dbReference type="InterPro" id="IPR008756">
    <property type="entry name" value="Peptidase_M56"/>
</dbReference>
<evidence type="ECO:0000256" key="1">
    <source>
        <dbReference type="SAM" id="Coils"/>
    </source>
</evidence>
<reference evidence="4 5" key="1">
    <citation type="submission" date="2024-09" db="EMBL/GenBank/DDBJ databases">
        <authorList>
            <person name="Sun Q."/>
            <person name="Mori K."/>
        </authorList>
    </citation>
    <scope>NUCLEOTIDE SEQUENCE [LARGE SCALE GENOMIC DNA]</scope>
    <source>
        <strain evidence="4 5">KCTC 23076</strain>
    </source>
</reference>
<dbReference type="PANTHER" id="PTHR34978:SF3">
    <property type="entry name" value="SLR0241 PROTEIN"/>
    <property type="match status" value="1"/>
</dbReference>
<evidence type="ECO:0000313" key="5">
    <source>
        <dbReference type="Proteomes" id="UP001589896"/>
    </source>
</evidence>
<dbReference type="EMBL" id="JBHLTG010000003">
    <property type="protein sequence ID" value="MFC0679430.1"/>
    <property type="molecule type" value="Genomic_DNA"/>
</dbReference>
<proteinExistence type="predicted"/>
<feature type="transmembrane region" description="Helical" evidence="2">
    <location>
        <begin position="112"/>
        <end position="135"/>
    </location>
</feature>
<dbReference type="CDD" id="cd07341">
    <property type="entry name" value="M56_BlaR1_MecR1_like"/>
    <property type="match status" value="1"/>
</dbReference>
<feature type="transmembrane region" description="Helical" evidence="2">
    <location>
        <begin position="19"/>
        <end position="37"/>
    </location>
</feature>
<dbReference type="InterPro" id="IPR052173">
    <property type="entry name" value="Beta-lactam_resp_regulator"/>
</dbReference>
<keyword evidence="2" id="KW-0472">Membrane</keyword>
<dbReference type="Proteomes" id="UP001589896">
    <property type="component" value="Unassembled WGS sequence"/>
</dbReference>
<feature type="domain" description="Peptidase M56" evidence="3">
    <location>
        <begin position="108"/>
        <end position="261"/>
    </location>
</feature>
<feature type="transmembrane region" description="Helical" evidence="2">
    <location>
        <begin position="46"/>
        <end position="68"/>
    </location>
</feature>
<dbReference type="Gene3D" id="3.30.2010.10">
    <property type="entry name" value="Metalloproteases ('zincins'), catalytic domain"/>
    <property type="match status" value="1"/>
</dbReference>
<dbReference type="RefSeq" id="WP_386670167.1">
    <property type="nucleotide sequence ID" value="NZ_JBHLTG010000003.1"/>
</dbReference>
<dbReference type="Pfam" id="PF05569">
    <property type="entry name" value="Peptidase_M56"/>
    <property type="match status" value="1"/>
</dbReference>
<name>A0ABV6RR27_9GAMM</name>
<gene>
    <name evidence="4" type="ORF">ACFFGH_16460</name>
</gene>
<keyword evidence="5" id="KW-1185">Reference proteome</keyword>
<keyword evidence="2" id="KW-0812">Transmembrane</keyword>
<keyword evidence="2" id="KW-1133">Transmembrane helix</keyword>
<organism evidence="4 5">
    <name type="scientific">Lysobacter korlensis</name>
    <dbReference type="NCBI Taxonomy" id="553636"/>
    <lineage>
        <taxon>Bacteria</taxon>
        <taxon>Pseudomonadati</taxon>
        <taxon>Pseudomonadota</taxon>
        <taxon>Gammaproteobacteria</taxon>
        <taxon>Lysobacterales</taxon>
        <taxon>Lysobacteraceae</taxon>
        <taxon>Lysobacter</taxon>
    </lineage>
</organism>
<accession>A0ABV6RR27</accession>
<protein>
    <submittedName>
        <fullName evidence="4">M56 family metallopeptidase</fullName>
    </submittedName>
</protein>
<evidence type="ECO:0000313" key="4">
    <source>
        <dbReference type="EMBL" id="MFC0679430.1"/>
    </source>
</evidence>
<keyword evidence="1" id="KW-0175">Coiled coil</keyword>
<evidence type="ECO:0000259" key="3">
    <source>
        <dbReference type="Pfam" id="PF05569"/>
    </source>
</evidence>
<evidence type="ECO:0000256" key="2">
    <source>
        <dbReference type="SAM" id="Phobius"/>
    </source>
</evidence>
<comment type="caution">
    <text evidence="4">The sequence shown here is derived from an EMBL/GenBank/DDBJ whole genome shotgun (WGS) entry which is preliminary data.</text>
</comment>
<feature type="transmembrane region" description="Helical" evidence="2">
    <location>
        <begin position="80"/>
        <end position="100"/>
    </location>
</feature>
<feature type="coiled-coil region" evidence="1">
    <location>
        <begin position="541"/>
        <end position="583"/>
    </location>
</feature>
<dbReference type="PANTHER" id="PTHR34978">
    <property type="entry name" value="POSSIBLE SENSOR-TRANSDUCER PROTEIN BLAR"/>
    <property type="match status" value="1"/>
</dbReference>